<organism evidence="3 4">
    <name type="scientific">Pistricoccus aurantiacus</name>
    <dbReference type="NCBI Taxonomy" id="1883414"/>
    <lineage>
        <taxon>Bacteria</taxon>
        <taxon>Pseudomonadati</taxon>
        <taxon>Pseudomonadota</taxon>
        <taxon>Gammaproteobacteria</taxon>
        <taxon>Oceanospirillales</taxon>
        <taxon>Halomonadaceae</taxon>
        <taxon>Pistricoccus</taxon>
    </lineage>
</organism>
<dbReference type="KEGG" id="paur:FGL86_13750"/>
<dbReference type="CDD" id="cd16894">
    <property type="entry name" value="MltD-like"/>
    <property type="match status" value="1"/>
</dbReference>
<evidence type="ECO:0000256" key="1">
    <source>
        <dbReference type="ARBA" id="ARBA00007734"/>
    </source>
</evidence>
<name>A0A5B8SV81_9GAMM</name>
<dbReference type="PANTHER" id="PTHR37423:SF2">
    <property type="entry name" value="MEMBRANE-BOUND LYTIC MUREIN TRANSGLYCOSYLASE C"/>
    <property type="match status" value="1"/>
</dbReference>
<comment type="similarity">
    <text evidence="1">Belongs to the transglycosylase Slt family.</text>
</comment>
<dbReference type="InterPro" id="IPR036779">
    <property type="entry name" value="LysM_dom_sf"/>
</dbReference>
<evidence type="ECO:0000313" key="3">
    <source>
        <dbReference type="EMBL" id="QEA40037.1"/>
    </source>
</evidence>
<dbReference type="OrthoDB" id="9815002at2"/>
<dbReference type="SUPFAM" id="SSF53955">
    <property type="entry name" value="Lysozyme-like"/>
    <property type="match status" value="1"/>
</dbReference>
<dbReference type="PROSITE" id="PS51782">
    <property type="entry name" value="LYSM"/>
    <property type="match status" value="1"/>
</dbReference>
<dbReference type="Gene3D" id="1.10.530.10">
    <property type="match status" value="1"/>
</dbReference>
<dbReference type="SMART" id="SM00257">
    <property type="entry name" value="LysM"/>
    <property type="match status" value="1"/>
</dbReference>
<accession>A0A5B8SV81</accession>
<dbReference type="InterPro" id="IPR018392">
    <property type="entry name" value="LysM"/>
</dbReference>
<keyword evidence="4" id="KW-1185">Reference proteome</keyword>
<feature type="domain" description="LysM" evidence="2">
    <location>
        <begin position="367"/>
        <end position="410"/>
    </location>
</feature>
<dbReference type="PANTHER" id="PTHR37423">
    <property type="entry name" value="SOLUBLE LYTIC MUREIN TRANSGLYCOSYLASE-RELATED"/>
    <property type="match status" value="1"/>
</dbReference>
<dbReference type="Gene3D" id="3.10.350.10">
    <property type="entry name" value="LysM domain"/>
    <property type="match status" value="1"/>
</dbReference>
<dbReference type="EMBL" id="CP042382">
    <property type="protein sequence ID" value="QEA40037.1"/>
    <property type="molecule type" value="Genomic_DNA"/>
</dbReference>
<evidence type="ECO:0000259" key="2">
    <source>
        <dbReference type="PROSITE" id="PS51782"/>
    </source>
</evidence>
<protein>
    <submittedName>
        <fullName evidence="3">LysM peptidoglycan-binding domain-containing protein</fullName>
    </submittedName>
</protein>
<dbReference type="Pfam" id="PF01476">
    <property type="entry name" value="LysM"/>
    <property type="match status" value="1"/>
</dbReference>
<dbReference type="InterPro" id="IPR008258">
    <property type="entry name" value="Transglycosylase_SLT_dom_1"/>
</dbReference>
<dbReference type="SUPFAM" id="SSF54106">
    <property type="entry name" value="LysM domain"/>
    <property type="match status" value="1"/>
</dbReference>
<reference evidence="3 4" key="1">
    <citation type="submission" date="2019-06" db="EMBL/GenBank/DDBJ databases">
        <title>Genome analyses of bacteria isolated from kimchi.</title>
        <authorList>
            <person name="Lee S."/>
            <person name="Ahn S."/>
            <person name="Roh S."/>
        </authorList>
    </citation>
    <scope>NUCLEOTIDE SEQUENCE [LARGE SCALE GENOMIC DNA]</scope>
    <source>
        <strain evidence="3 4">CBA4606</strain>
    </source>
</reference>
<evidence type="ECO:0000313" key="4">
    <source>
        <dbReference type="Proteomes" id="UP000321272"/>
    </source>
</evidence>
<sequence length="420" mass="46076">MTTYRTTRRLIVSLAGGITVTSLGLAAMSAHADRLPSAYPTSSSMLSMNATALPSAENRLVDRLLAGDHHFWDALDLTPAEPTRVWDRLRDSFAWQDEIDRPRVRKWIEYYRKSPHDIVEIAERARPWLHWITDQLEARGLPGEIALLPFVESAFKTSARNISGATGLWQLMPRTGKALGLRLDRGYDGRLDVVTSTRAALDYIEQQAEQWYRGDLALSLAAYNAGAGRVNRSLRAAARAGKPKDYWHLRLPRETMNYVPKLLAISAIIADPKRYAVNLPAIEDSPAFAQVPLNAPLSLAQAAALADVSRSELEMLNPGLLNNRADPRQIASLLVPVDSEAALLAGLDRLESDPGSAATLASNDSGRRYRVRRGDSLSLIAQRHGVTLASLRRHNSLAGDTIHAGQTLHIPQTPVLASSG</sequence>
<dbReference type="RefSeq" id="WP_147185112.1">
    <property type="nucleotide sequence ID" value="NZ_CP042382.1"/>
</dbReference>
<dbReference type="Proteomes" id="UP000321272">
    <property type="component" value="Chromosome"/>
</dbReference>
<gene>
    <name evidence="3" type="ORF">FGL86_13750</name>
</gene>
<dbReference type="AlphaFoldDB" id="A0A5B8SV81"/>
<proteinExistence type="inferred from homology"/>
<dbReference type="Pfam" id="PF01464">
    <property type="entry name" value="SLT"/>
    <property type="match status" value="1"/>
</dbReference>
<dbReference type="InterPro" id="IPR023346">
    <property type="entry name" value="Lysozyme-like_dom_sf"/>
</dbReference>
<dbReference type="CDD" id="cd00118">
    <property type="entry name" value="LysM"/>
    <property type="match status" value="1"/>
</dbReference>